<evidence type="ECO:0000313" key="2">
    <source>
        <dbReference type="EMBL" id="RDX76809.1"/>
    </source>
</evidence>
<keyword evidence="3" id="KW-1185">Reference proteome</keyword>
<gene>
    <name evidence="2" type="ORF">CR513_43160</name>
</gene>
<protein>
    <submittedName>
        <fullName evidence="2">Uncharacterized protein</fullName>
    </submittedName>
</protein>
<proteinExistence type="predicted"/>
<evidence type="ECO:0000313" key="3">
    <source>
        <dbReference type="Proteomes" id="UP000257109"/>
    </source>
</evidence>
<organism evidence="2 3">
    <name type="scientific">Mucuna pruriens</name>
    <name type="common">Velvet bean</name>
    <name type="synonym">Dolichos pruriens</name>
    <dbReference type="NCBI Taxonomy" id="157652"/>
    <lineage>
        <taxon>Eukaryota</taxon>
        <taxon>Viridiplantae</taxon>
        <taxon>Streptophyta</taxon>
        <taxon>Embryophyta</taxon>
        <taxon>Tracheophyta</taxon>
        <taxon>Spermatophyta</taxon>
        <taxon>Magnoliopsida</taxon>
        <taxon>eudicotyledons</taxon>
        <taxon>Gunneridae</taxon>
        <taxon>Pentapetalae</taxon>
        <taxon>rosids</taxon>
        <taxon>fabids</taxon>
        <taxon>Fabales</taxon>
        <taxon>Fabaceae</taxon>
        <taxon>Papilionoideae</taxon>
        <taxon>50 kb inversion clade</taxon>
        <taxon>NPAAA clade</taxon>
        <taxon>indigoferoid/millettioid clade</taxon>
        <taxon>Phaseoleae</taxon>
        <taxon>Mucuna</taxon>
    </lineage>
</organism>
<feature type="compositionally biased region" description="Basic residues" evidence="1">
    <location>
        <begin position="47"/>
        <end position="66"/>
    </location>
</feature>
<name>A0A371FER9_MUCPR</name>
<reference evidence="2" key="1">
    <citation type="submission" date="2018-05" db="EMBL/GenBank/DDBJ databases">
        <title>Draft genome of Mucuna pruriens seed.</title>
        <authorList>
            <person name="Nnadi N.E."/>
            <person name="Vos R."/>
            <person name="Hasami M.H."/>
            <person name="Devisetty U.K."/>
            <person name="Aguiy J.C."/>
        </authorList>
    </citation>
    <scope>NUCLEOTIDE SEQUENCE [LARGE SCALE GENOMIC DNA]</scope>
    <source>
        <strain evidence="2">JCA_2017</strain>
    </source>
</reference>
<comment type="caution">
    <text evidence="2">The sequence shown here is derived from an EMBL/GenBank/DDBJ whole genome shotgun (WGS) entry which is preliminary data.</text>
</comment>
<dbReference type="Proteomes" id="UP000257109">
    <property type="component" value="Unassembled WGS sequence"/>
</dbReference>
<dbReference type="OrthoDB" id="1727805at2759"/>
<dbReference type="EMBL" id="QJKJ01009375">
    <property type="protein sequence ID" value="RDX76809.1"/>
    <property type="molecule type" value="Genomic_DNA"/>
</dbReference>
<evidence type="ECO:0000256" key="1">
    <source>
        <dbReference type="SAM" id="MobiDB-lite"/>
    </source>
</evidence>
<dbReference type="AlphaFoldDB" id="A0A371FER9"/>
<sequence>MSRMGIKFEDVNLELLRILYLNLGRLLRSLSQIQPLMVLSLYKWMRSQKKKREKSKSKSKSKYKNCKAKEKNDDDDHVITTTCDDLVILRDFESINLVYDKSMWIIDSSATLHVTPRKEFFTFYTSGDF</sequence>
<feature type="non-terminal residue" evidence="2">
    <location>
        <position position="1"/>
    </location>
</feature>
<feature type="region of interest" description="Disordered" evidence="1">
    <location>
        <begin position="47"/>
        <end position="73"/>
    </location>
</feature>
<accession>A0A371FER9</accession>